<keyword evidence="4 10" id="KW-0436">Ligase</keyword>
<dbReference type="AlphaFoldDB" id="A0A1G1Z4Q8"/>
<evidence type="ECO:0000256" key="10">
    <source>
        <dbReference type="RuleBase" id="RU363039"/>
    </source>
</evidence>
<dbReference type="EMBL" id="MHIY01000023">
    <property type="protein sequence ID" value="OGY59504.1"/>
    <property type="molecule type" value="Genomic_DNA"/>
</dbReference>
<evidence type="ECO:0000256" key="4">
    <source>
        <dbReference type="ARBA" id="ARBA00022598"/>
    </source>
</evidence>
<gene>
    <name evidence="12" type="ORF">A3B23_00905</name>
</gene>
<dbReference type="STRING" id="1797690.A3B23_00905"/>
<dbReference type="InterPro" id="IPR014758">
    <property type="entry name" value="Met-tRNA_synth"/>
</dbReference>
<accession>A0A1G1Z4Q8</accession>
<evidence type="ECO:0000256" key="6">
    <source>
        <dbReference type="ARBA" id="ARBA00022840"/>
    </source>
</evidence>
<organism evidence="12 13">
    <name type="scientific">Candidatus Colwellbacteria bacterium RIFCSPLOWO2_01_FULL_48_10</name>
    <dbReference type="NCBI Taxonomy" id="1797690"/>
    <lineage>
        <taxon>Bacteria</taxon>
        <taxon>Candidatus Colwelliibacteriota</taxon>
    </lineage>
</organism>
<evidence type="ECO:0000256" key="8">
    <source>
        <dbReference type="ARBA" id="ARBA00023146"/>
    </source>
</evidence>
<keyword evidence="5 10" id="KW-0547">Nucleotide-binding</keyword>
<dbReference type="NCBIfam" id="TIGR00398">
    <property type="entry name" value="metG"/>
    <property type="match status" value="1"/>
</dbReference>
<dbReference type="GO" id="GO:0005524">
    <property type="term" value="F:ATP binding"/>
    <property type="evidence" value="ECO:0007669"/>
    <property type="project" value="UniProtKB-KW"/>
</dbReference>
<evidence type="ECO:0000256" key="5">
    <source>
        <dbReference type="ARBA" id="ARBA00022741"/>
    </source>
</evidence>
<keyword evidence="8 10" id="KW-0030">Aminoacyl-tRNA synthetase</keyword>
<evidence type="ECO:0000256" key="1">
    <source>
        <dbReference type="ARBA" id="ARBA00003314"/>
    </source>
</evidence>
<dbReference type="Gene3D" id="3.40.50.620">
    <property type="entry name" value="HUPs"/>
    <property type="match status" value="1"/>
</dbReference>
<evidence type="ECO:0000256" key="9">
    <source>
        <dbReference type="ARBA" id="ARBA00030904"/>
    </source>
</evidence>
<protein>
    <recommendedName>
        <fullName evidence="3">Methionine--tRNA ligase</fullName>
        <ecNumber evidence="2">6.1.1.10</ecNumber>
    </recommendedName>
    <alternativeName>
        <fullName evidence="9">Methionyl-tRNA synthetase</fullName>
    </alternativeName>
</protein>
<evidence type="ECO:0000256" key="2">
    <source>
        <dbReference type="ARBA" id="ARBA00012838"/>
    </source>
</evidence>
<dbReference type="InterPro" id="IPR014729">
    <property type="entry name" value="Rossmann-like_a/b/a_fold"/>
</dbReference>
<evidence type="ECO:0000256" key="3">
    <source>
        <dbReference type="ARBA" id="ARBA00018753"/>
    </source>
</evidence>
<dbReference type="InterPro" id="IPR015413">
    <property type="entry name" value="Methionyl/Leucyl_tRNA_Synth"/>
</dbReference>
<dbReference type="InterPro" id="IPR009080">
    <property type="entry name" value="tRNAsynth_Ia_anticodon-bd"/>
</dbReference>
<proteinExistence type="inferred from homology"/>
<comment type="similarity">
    <text evidence="10">Belongs to the class-I aminoacyl-tRNA synthetase family.</text>
</comment>
<sequence>MQNKFFITTTLPYVNDKPHLGFALEIIQADIIARYHVLMGDEVVFNFGTDEHGVKIYRKAQEQGKDTQAYVDEYAAKFDALKKGLNLSYTNFIRTSDPKHKAAAQEFWKICEKNGDIYKQIYKVKYCVGCELEKTDSELLDGKCPIHPNMAIENIEEENYFFRWSKHQKPLLDFYTANPDFVIPDFRFNEIKKFVEGGLKDFSISRLKTKMPWGIPVPGDDAQVMYVWFDALINYVSTLGWPSDEKRFTEFWGTRDKRNAVQIAGKDNLRQQSAMWQGMLLSAGLPLSKHIIIHGFINSGGQKMSKSLGNVIDPFEVVEKFGTDALRYWVAKEANTFEDSDFTWDKFKESYNADLANGLGNLTSRITKMAATNLTEPVSILVDTIPDSFKAAIEVFDIKKAAGIVWAEISTLDLLIQETKPFALAKTDPAKAKDIIKNLVIRLYNIGRMLNPILPETSETIKTLIQENKFPEKPLFPRID</sequence>
<keyword evidence="6 10" id="KW-0067">ATP-binding</keyword>
<dbReference type="PANTHER" id="PTHR43326:SF1">
    <property type="entry name" value="METHIONINE--TRNA LIGASE, MITOCHONDRIAL"/>
    <property type="match status" value="1"/>
</dbReference>
<dbReference type="FunFam" id="2.170.220.10:FF:000003">
    <property type="entry name" value="Methionine--tRNA ligase"/>
    <property type="match status" value="1"/>
</dbReference>
<keyword evidence="7 10" id="KW-0648">Protein biosynthesis</keyword>
<evidence type="ECO:0000313" key="12">
    <source>
        <dbReference type="EMBL" id="OGY59504.1"/>
    </source>
</evidence>
<dbReference type="PANTHER" id="PTHR43326">
    <property type="entry name" value="METHIONYL-TRNA SYNTHETASE"/>
    <property type="match status" value="1"/>
</dbReference>
<dbReference type="Gene3D" id="2.170.220.10">
    <property type="match status" value="1"/>
</dbReference>
<dbReference type="SUPFAM" id="SSF52374">
    <property type="entry name" value="Nucleotidylyl transferase"/>
    <property type="match status" value="1"/>
</dbReference>
<evidence type="ECO:0000256" key="7">
    <source>
        <dbReference type="ARBA" id="ARBA00022917"/>
    </source>
</evidence>
<comment type="function">
    <text evidence="1">Is required not only for elongation of protein synthesis but also for the initiation of all mRNA translation through initiator tRNA(fMet) aminoacylation.</text>
</comment>
<evidence type="ECO:0000313" key="13">
    <source>
        <dbReference type="Proteomes" id="UP000178744"/>
    </source>
</evidence>
<dbReference type="GO" id="GO:0004825">
    <property type="term" value="F:methionine-tRNA ligase activity"/>
    <property type="evidence" value="ECO:0007669"/>
    <property type="project" value="UniProtKB-EC"/>
</dbReference>
<dbReference type="Gene3D" id="1.10.730.10">
    <property type="entry name" value="Isoleucyl-tRNA Synthetase, Domain 1"/>
    <property type="match status" value="1"/>
</dbReference>
<dbReference type="GO" id="GO:0006431">
    <property type="term" value="P:methionyl-tRNA aminoacylation"/>
    <property type="evidence" value="ECO:0007669"/>
    <property type="project" value="InterPro"/>
</dbReference>
<reference evidence="12 13" key="1">
    <citation type="journal article" date="2016" name="Nat. Commun.">
        <title>Thousands of microbial genomes shed light on interconnected biogeochemical processes in an aquifer system.</title>
        <authorList>
            <person name="Anantharaman K."/>
            <person name="Brown C.T."/>
            <person name="Hug L.A."/>
            <person name="Sharon I."/>
            <person name="Castelle C.J."/>
            <person name="Probst A.J."/>
            <person name="Thomas B.C."/>
            <person name="Singh A."/>
            <person name="Wilkins M.J."/>
            <person name="Karaoz U."/>
            <person name="Brodie E.L."/>
            <person name="Williams K.H."/>
            <person name="Hubbard S.S."/>
            <person name="Banfield J.F."/>
        </authorList>
    </citation>
    <scope>NUCLEOTIDE SEQUENCE [LARGE SCALE GENOMIC DNA]</scope>
</reference>
<comment type="caution">
    <text evidence="12">The sequence shown here is derived from an EMBL/GenBank/DDBJ whole genome shotgun (WGS) entry which is preliminary data.</text>
</comment>
<dbReference type="InterPro" id="IPR023457">
    <property type="entry name" value="Met-tRNA_synth_2"/>
</dbReference>
<evidence type="ECO:0000259" key="11">
    <source>
        <dbReference type="Pfam" id="PF09334"/>
    </source>
</evidence>
<dbReference type="Pfam" id="PF09334">
    <property type="entry name" value="tRNA-synt_1g"/>
    <property type="match status" value="1"/>
</dbReference>
<name>A0A1G1Z4Q8_9BACT</name>
<dbReference type="CDD" id="cd00814">
    <property type="entry name" value="MetRS_core"/>
    <property type="match status" value="1"/>
</dbReference>
<dbReference type="Proteomes" id="UP000178744">
    <property type="component" value="Unassembled WGS sequence"/>
</dbReference>
<dbReference type="PRINTS" id="PR01041">
    <property type="entry name" value="TRNASYNTHMET"/>
</dbReference>
<dbReference type="EC" id="6.1.1.10" evidence="2"/>
<dbReference type="InterPro" id="IPR033911">
    <property type="entry name" value="MetRS_core"/>
</dbReference>
<dbReference type="SUPFAM" id="SSF47323">
    <property type="entry name" value="Anticodon-binding domain of a subclass of class I aminoacyl-tRNA synthetases"/>
    <property type="match status" value="1"/>
</dbReference>
<feature type="domain" description="Methionyl/Leucyl tRNA synthetase" evidence="11">
    <location>
        <begin position="139"/>
        <end position="366"/>
    </location>
</feature>